<proteinExistence type="predicted"/>
<dbReference type="AlphaFoldDB" id="A0A816XNU5"/>
<name>A0A816XNU5_9BILA</name>
<dbReference type="EMBL" id="CAJNRG010013552">
    <property type="protein sequence ID" value="CAF2149328.1"/>
    <property type="molecule type" value="Genomic_DNA"/>
</dbReference>
<reference evidence="1" key="1">
    <citation type="submission" date="2021-02" db="EMBL/GenBank/DDBJ databases">
        <authorList>
            <person name="Nowell W R."/>
        </authorList>
    </citation>
    <scope>NUCLEOTIDE SEQUENCE</scope>
</reference>
<dbReference type="Proteomes" id="UP000663887">
    <property type="component" value="Unassembled WGS sequence"/>
</dbReference>
<gene>
    <name evidence="1" type="ORF">XDN619_LOCUS28316</name>
</gene>
<comment type="caution">
    <text evidence="1">The sequence shown here is derived from an EMBL/GenBank/DDBJ whole genome shotgun (WGS) entry which is preliminary data.</text>
</comment>
<protein>
    <submittedName>
        <fullName evidence="1">Uncharacterized protein</fullName>
    </submittedName>
</protein>
<accession>A0A816XNU5</accession>
<evidence type="ECO:0000313" key="1">
    <source>
        <dbReference type="EMBL" id="CAF2149328.1"/>
    </source>
</evidence>
<sequence>MLQEGINLIPEVIKAFSNLFNCKVIVFEKRRHPIEFGDDNLPKICYLNSHNSLHYNLLVESEIKPNKTVDPSPIILPEGRVGENVKNASVVINQRQVKLNFNKWTREEIQLMQRSNDLLKLLKTFISMYPPGDNRILKCKQAPNLNIFLKYINEIKMVDNILVQCFPRPLICAQMSANILNCPPKIKAGGQIVLQKIEIPYWIFTSDGPNVRHRHWNRQVRHFFWHRHRHRQNIAELLPNF</sequence>
<organism evidence="1 2">
    <name type="scientific">Rotaria magnacalcarata</name>
    <dbReference type="NCBI Taxonomy" id="392030"/>
    <lineage>
        <taxon>Eukaryota</taxon>
        <taxon>Metazoa</taxon>
        <taxon>Spiralia</taxon>
        <taxon>Gnathifera</taxon>
        <taxon>Rotifera</taxon>
        <taxon>Eurotatoria</taxon>
        <taxon>Bdelloidea</taxon>
        <taxon>Philodinida</taxon>
        <taxon>Philodinidae</taxon>
        <taxon>Rotaria</taxon>
    </lineage>
</organism>
<evidence type="ECO:0000313" key="2">
    <source>
        <dbReference type="Proteomes" id="UP000663887"/>
    </source>
</evidence>